<proteinExistence type="inferred from homology"/>
<reference evidence="4" key="1">
    <citation type="submission" date="2015-05" db="EMBL/GenBank/DDBJ databases">
        <authorList>
            <person name="Urmite Genomes"/>
        </authorList>
    </citation>
    <scope>NUCLEOTIDE SEQUENCE [LARGE SCALE GENOMIC DNA]</scope>
    <source>
        <strain evidence="4">LF1</strain>
    </source>
</reference>
<dbReference type="RefSeq" id="WP_090632630.1">
    <property type="nucleotide sequence ID" value="NZ_CVRB01000001.1"/>
</dbReference>
<feature type="domain" description="Cysteine-rich" evidence="2">
    <location>
        <begin position="3"/>
        <end position="83"/>
    </location>
</feature>
<comment type="similarity">
    <text evidence="1">Belongs to the LutA/YkgE family.</text>
</comment>
<gene>
    <name evidence="3" type="primary">yvfV</name>
    <name evidence="1" type="synonym">lutA</name>
    <name evidence="3" type="ORF">BN000_01392</name>
</gene>
<dbReference type="InterPro" id="IPR004017">
    <property type="entry name" value="Cys_rich_dom"/>
</dbReference>
<protein>
    <recommendedName>
        <fullName evidence="1">Lactate utilization protein A</fullName>
    </recommendedName>
</protein>
<dbReference type="HAMAP" id="MF_02105">
    <property type="entry name" value="LutA"/>
    <property type="match status" value="1"/>
</dbReference>
<dbReference type="GO" id="GO:0006089">
    <property type="term" value="P:lactate metabolic process"/>
    <property type="evidence" value="ECO:0007669"/>
    <property type="project" value="UniProtKB-UniRule"/>
</dbReference>
<dbReference type="EMBL" id="CVRB01000001">
    <property type="protein sequence ID" value="CRK81488.1"/>
    <property type="molecule type" value="Genomic_DNA"/>
</dbReference>
<comment type="function">
    <text evidence="1">Is involved in L-lactate degradation and allows cells to grow with lactate as the sole carbon source.</text>
</comment>
<name>A0A0U1NUR8_9BACI</name>
<feature type="domain" description="Cysteine-rich" evidence="2">
    <location>
        <begin position="134"/>
        <end position="218"/>
    </location>
</feature>
<organism evidence="3 4">
    <name type="scientific">Neobacillus massiliamazoniensis</name>
    <dbReference type="NCBI Taxonomy" id="1499688"/>
    <lineage>
        <taxon>Bacteria</taxon>
        <taxon>Bacillati</taxon>
        <taxon>Bacillota</taxon>
        <taxon>Bacilli</taxon>
        <taxon>Bacillales</taxon>
        <taxon>Bacillaceae</taxon>
        <taxon>Neobacillus</taxon>
    </lineage>
</organism>
<dbReference type="AlphaFoldDB" id="A0A0U1NUR8"/>
<dbReference type="InterPro" id="IPR022822">
    <property type="entry name" value="LutA"/>
</dbReference>
<dbReference type="GO" id="GO:0005829">
    <property type="term" value="C:cytosol"/>
    <property type="evidence" value="ECO:0007669"/>
    <property type="project" value="TreeGrafter"/>
</dbReference>
<accession>A0A0U1NUR8</accession>
<evidence type="ECO:0000313" key="4">
    <source>
        <dbReference type="Proteomes" id="UP000199087"/>
    </source>
</evidence>
<keyword evidence="4" id="KW-1185">Reference proteome</keyword>
<dbReference type="PANTHER" id="PTHR30296">
    <property type="entry name" value="UNCHARACTERIZED PROTEIN YKGE"/>
    <property type="match status" value="1"/>
</dbReference>
<dbReference type="Proteomes" id="UP000199087">
    <property type="component" value="Unassembled WGS sequence"/>
</dbReference>
<dbReference type="Pfam" id="PF02754">
    <property type="entry name" value="CCG"/>
    <property type="match status" value="2"/>
</dbReference>
<dbReference type="OrthoDB" id="9770306at2"/>
<dbReference type="STRING" id="1499688.BN000_01392"/>
<dbReference type="GO" id="GO:0016491">
    <property type="term" value="F:oxidoreductase activity"/>
    <property type="evidence" value="ECO:0007669"/>
    <property type="project" value="UniProtKB-ARBA"/>
</dbReference>
<evidence type="ECO:0000313" key="3">
    <source>
        <dbReference type="EMBL" id="CRK81488.1"/>
    </source>
</evidence>
<dbReference type="PANTHER" id="PTHR30296:SF0">
    <property type="entry name" value="LACTATE UTILIZATION PROTEIN A"/>
    <property type="match status" value="1"/>
</dbReference>
<evidence type="ECO:0000256" key="1">
    <source>
        <dbReference type="HAMAP-Rule" id="MF_02105"/>
    </source>
</evidence>
<sequence length="250" mass="28026">MKVSIFITCIVDVMYPKVGKDMLEILKRLGCEVDFPAAQTCCGQPAFNSGYHKDTKELAKHMIQVFEDADYVVAPSGSCTLMVHDYHNLFSAPEDDEWREKAKRLAEKTYELTQFIVDVLGVEDVGAELYGTATMHRSCHMTRLLNIKEPPTKLLSHVKGLEMVPLPHSYDCCGFGGTFSVKMVPISEQMVDEKVHHIEGTGANLLIGADCSCLMNIQGRMSRLGNQMRVMHIAEVLNHREGSDKTWESK</sequence>
<evidence type="ECO:0000259" key="2">
    <source>
        <dbReference type="Pfam" id="PF02754"/>
    </source>
</evidence>